<gene>
    <name evidence="1" type="ORF">ACFOOI_16805</name>
</gene>
<dbReference type="RefSeq" id="WP_379839191.1">
    <property type="nucleotide sequence ID" value="NZ_JBHRYQ010000001.1"/>
</dbReference>
<keyword evidence="2" id="KW-1185">Reference proteome</keyword>
<evidence type="ECO:0000313" key="2">
    <source>
        <dbReference type="Proteomes" id="UP001595616"/>
    </source>
</evidence>
<name>A0ABV7YYT1_9BACT</name>
<dbReference type="EMBL" id="JBHRYQ010000001">
    <property type="protein sequence ID" value="MFC3812324.1"/>
    <property type="molecule type" value="Genomic_DNA"/>
</dbReference>
<proteinExistence type="predicted"/>
<accession>A0ABV7YYT1</accession>
<reference evidence="2" key="1">
    <citation type="journal article" date="2019" name="Int. J. Syst. Evol. Microbiol.">
        <title>The Global Catalogue of Microorganisms (GCM) 10K type strain sequencing project: providing services to taxonomists for standard genome sequencing and annotation.</title>
        <authorList>
            <consortium name="The Broad Institute Genomics Platform"/>
            <consortium name="The Broad Institute Genome Sequencing Center for Infectious Disease"/>
            <person name="Wu L."/>
            <person name="Ma J."/>
        </authorList>
    </citation>
    <scope>NUCLEOTIDE SEQUENCE [LARGE SCALE GENOMIC DNA]</scope>
    <source>
        <strain evidence="2">CECT 7956</strain>
    </source>
</reference>
<sequence length="108" mass="12916">MQEFKIDVWNSLYLQGNYIAAELKTSNKGLRKWIAIYPLKSDKTSMYKFTVLQFELKIELTNEYFSEEDKLNQKGFYVKNKEELISLLGELNIPLINFTYPWRCDYPL</sequence>
<organism evidence="1 2">
    <name type="scientific">Lacihabitans lacunae</name>
    <dbReference type="NCBI Taxonomy" id="1028214"/>
    <lineage>
        <taxon>Bacteria</taxon>
        <taxon>Pseudomonadati</taxon>
        <taxon>Bacteroidota</taxon>
        <taxon>Cytophagia</taxon>
        <taxon>Cytophagales</taxon>
        <taxon>Leadbetterellaceae</taxon>
        <taxon>Lacihabitans</taxon>
    </lineage>
</organism>
<dbReference type="Proteomes" id="UP001595616">
    <property type="component" value="Unassembled WGS sequence"/>
</dbReference>
<protein>
    <submittedName>
        <fullName evidence="1">Uncharacterized protein</fullName>
    </submittedName>
</protein>
<comment type="caution">
    <text evidence="1">The sequence shown here is derived from an EMBL/GenBank/DDBJ whole genome shotgun (WGS) entry which is preliminary data.</text>
</comment>
<evidence type="ECO:0000313" key="1">
    <source>
        <dbReference type="EMBL" id="MFC3812324.1"/>
    </source>
</evidence>